<evidence type="ECO:0000256" key="5">
    <source>
        <dbReference type="HAMAP-Rule" id="MF_03040"/>
    </source>
</evidence>
<dbReference type="PANTHER" id="PTHR13522">
    <property type="entry name" value="U6 SNRNA PHOSPHODIESTERASE 1"/>
    <property type="match status" value="1"/>
</dbReference>
<dbReference type="EC" id="3.1.4.-" evidence="5"/>
<dbReference type="OrthoDB" id="49151at2759"/>
<feature type="compositionally biased region" description="Low complexity" evidence="6">
    <location>
        <begin position="29"/>
        <end position="40"/>
    </location>
</feature>
<evidence type="ECO:0000256" key="1">
    <source>
        <dbReference type="ARBA" id="ARBA00022722"/>
    </source>
</evidence>
<keyword evidence="4 5" id="KW-0539">Nucleus</keyword>
<comment type="caution">
    <text evidence="7">The sequence shown here is derived from an EMBL/GenBank/DDBJ whole genome shotgun (WGS) entry which is preliminary data.</text>
</comment>
<evidence type="ECO:0000256" key="4">
    <source>
        <dbReference type="ARBA" id="ARBA00023242"/>
    </source>
</evidence>
<comment type="subcellular location">
    <subcellularLocation>
        <location evidence="5">Nucleus</location>
    </subcellularLocation>
</comment>
<dbReference type="InParanoid" id="A0A369J7J8"/>
<organism evidence="7 8">
    <name type="scientific">Hypsizygus marmoreus</name>
    <name type="common">White beech mushroom</name>
    <name type="synonym">Agaricus marmoreus</name>
    <dbReference type="NCBI Taxonomy" id="39966"/>
    <lineage>
        <taxon>Eukaryota</taxon>
        <taxon>Fungi</taxon>
        <taxon>Dikarya</taxon>
        <taxon>Basidiomycota</taxon>
        <taxon>Agaricomycotina</taxon>
        <taxon>Agaricomycetes</taxon>
        <taxon>Agaricomycetidae</taxon>
        <taxon>Agaricales</taxon>
        <taxon>Tricholomatineae</taxon>
        <taxon>Lyophyllaceae</taxon>
        <taxon>Hypsizygus</taxon>
    </lineage>
</organism>
<dbReference type="GO" id="GO:0005634">
    <property type="term" value="C:nucleus"/>
    <property type="evidence" value="ECO:0007669"/>
    <property type="project" value="UniProtKB-SubCell"/>
</dbReference>
<reference evidence="7" key="1">
    <citation type="submission" date="2018-04" db="EMBL/GenBank/DDBJ databases">
        <title>Whole genome sequencing of Hypsizygus marmoreus.</title>
        <authorList>
            <person name="Choi I.-G."/>
            <person name="Min B."/>
            <person name="Kim J.-G."/>
            <person name="Kim S."/>
            <person name="Oh Y.-L."/>
            <person name="Kong W.-S."/>
            <person name="Park H."/>
            <person name="Jeong J."/>
            <person name="Song E.-S."/>
        </authorList>
    </citation>
    <scope>NUCLEOTIDE SEQUENCE [LARGE SCALE GENOMIC DNA]</scope>
    <source>
        <strain evidence="7">51987-8</strain>
    </source>
</reference>
<proteinExistence type="inferred from homology"/>
<keyword evidence="1 5" id="KW-0540">Nuclease</keyword>
<feature type="compositionally biased region" description="Polar residues" evidence="6">
    <location>
        <begin position="1"/>
        <end position="13"/>
    </location>
</feature>
<keyword evidence="2 5" id="KW-0378">Hydrolase</keyword>
<evidence type="ECO:0000256" key="2">
    <source>
        <dbReference type="ARBA" id="ARBA00022801"/>
    </source>
</evidence>
<keyword evidence="3" id="KW-0456">Lyase</keyword>
<feature type="region of interest" description="Disordered" evidence="6">
    <location>
        <begin position="1"/>
        <end position="44"/>
    </location>
</feature>
<sequence length="297" mass="33208">MKRASQTLVTYSSSEDEDQPPVKKKRKLPSLSPSLLLPVPTDNPTLHQGRVRSQPHVEGQWVAHIYVSLIVERRSNLHKLLDVVLGEAKVISPTLHDFWPTGEPSKKHELHISLSRPIYLRTHQREGLKAAVKSLSRQFPPFPVSFATFSELVNDERTRTFLALEVGAGHHELRAMSNALTPTLHAIRQKEFYEDPHFHASIAWALLDRPAPSQSLIADVSPTLTEGTLSPSHAVSVPPERVPEADFPTVTQLPEELVRSLNHRYSSALSSTKTGIFDVEEIAVKIGKEVYTWQLSG</sequence>
<dbReference type="HAMAP" id="MF_03040">
    <property type="entry name" value="USB1"/>
    <property type="match status" value="1"/>
</dbReference>
<gene>
    <name evidence="7" type="primary">Usb1</name>
    <name evidence="5" type="synonym">USB1</name>
    <name evidence="7" type="ORF">Hypma_000807</name>
</gene>
<dbReference type="EMBL" id="LUEZ02000107">
    <property type="protein sequence ID" value="RDB17898.1"/>
    <property type="molecule type" value="Genomic_DNA"/>
</dbReference>
<feature type="active site" description="Proton donor/acceptor" evidence="5">
    <location>
        <position position="111"/>
    </location>
</feature>
<name>A0A369J7J8_HYPMA</name>
<comment type="function">
    <text evidence="5">Phosphodiesterase responsible for the U6 snRNA 3' end processing. Acts as an exoribonuclease (RNase) responsible for trimming the poly(U) tract of the last nucleotides in the pre-U6 snRNA molecule, leading to the formation of mature U6 snRNA.</text>
</comment>
<dbReference type="FunCoup" id="A0A369J7J8">
    <property type="interactions" value="170"/>
</dbReference>
<dbReference type="GO" id="GO:0016829">
    <property type="term" value="F:lyase activity"/>
    <property type="evidence" value="ECO:0007669"/>
    <property type="project" value="UniProtKB-KW"/>
</dbReference>
<dbReference type="AlphaFoldDB" id="A0A369J7J8"/>
<dbReference type="STRING" id="39966.A0A369J7J8"/>
<dbReference type="GO" id="GO:1990838">
    <property type="term" value="F:poly(U)-specific exoribonuclease activity, producing 3' uridine cyclic phosphate ends"/>
    <property type="evidence" value="ECO:0007669"/>
    <property type="project" value="UniProtKB-UniRule"/>
</dbReference>
<evidence type="ECO:0000256" key="6">
    <source>
        <dbReference type="SAM" id="MobiDB-lite"/>
    </source>
</evidence>
<dbReference type="Pfam" id="PF09749">
    <property type="entry name" value="HVSL"/>
    <property type="match status" value="1"/>
</dbReference>
<dbReference type="Gene3D" id="3.90.1140.10">
    <property type="entry name" value="Cyclic phosphodiesterase"/>
    <property type="match status" value="1"/>
</dbReference>
<accession>A0A369J7J8</accession>
<dbReference type="InterPro" id="IPR027521">
    <property type="entry name" value="Usb1"/>
</dbReference>
<feature type="active site" description="Proton donor/acceptor" evidence="5">
    <location>
        <position position="199"/>
    </location>
</feature>
<protein>
    <recommendedName>
        <fullName evidence="5">U6 snRNA phosphodiesterase</fullName>
        <ecNumber evidence="5">3.1.4.-</ecNumber>
    </recommendedName>
</protein>
<keyword evidence="8" id="KW-1185">Reference proteome</keyword>
<evidence type="ECO:0000256" key="3">
    <source>
        <dbReference type="ARBA" id="ARBA00023239"/>
    </source>
</evidence>
<evidence type="ECO:0000313" key="8">
    <source>
        <dbReference type="Proteomes" id="UP000076154"/>
    </source>
</evidence>
<dbReference type="GO" id="GO:0034477">
    <property type="term" value="P:U6 snRNA 3'-end processing"/>
    <property type="evidence" value="ECO:0007669"/>
    <property type="project" value="UniProtKB-UniRule"/>
</dbReference>
<dbReference type="Proteomes" id="UP000076154">
    <property type="component" value="Unassembled WGS sequence"/>
</dbReference>
<evidence type="ECO:0000313" key="7">
    <source>
        <dbReference type="EMBL" id="RDB17898.1"/>
    </source>
</evidence>
<dbReference type="PANTHER" id="PTHR13522:SF3">
    <property type="entry name" value="U6 SNRNA PHOSPHODIESTERASE 1"/>
    <property type="match status" value="1"/>
</dbReference>
<comment type="similarity">
    <text evidence="5">Belongs to the 2H phosphoesterase superfamily. USB1 family.</text>
</comment>